<evidence type="ECO:0000313" key="2">
    <source>
        <dbReference type="Proteomes" id="UP000593567"/>
    </source>
</evidence>
<dbReference type="Proteomes" id="UP000593567">
    <property type="component" value="Unassembled WGS sequence"/>
</dbReference>
<name>A0A7J7KS60_BUGNE</name>
<reference evidence="1" key="1">
    <citation type="submission" date="2020-06" db="EMBL/GenBank/DDBJ databases">
        <title>Draft genome of Bugula neritina, a colonial animal packing powerful symbionts and potential medicines.</title>
        <authorList>
            <person name="Rayko M."/>
        </authorList>
    </citation>
    <scope>NUCLEOTIDE SEQUENCE [LARGE SCALE GENOMIC DNA]</scope>
    <source>
        <strain evidence="1">Kwan_BN1</strain>
    </source>
</reference>
<evidence type="ECO:0000313" key="1">
    <source>
        <dbReference type="EMBL" id="KAF6041012.1"/>
    </source>
</evidence>
<dbReference type="AlphaFoldDB" id="A0A7J7KS60"/>
<organism evidence="1 2">
    <name type="scientific">Bugula neritina</name>
    <name type="common">Brown bryozoan</name>
    <name type="synonym">Sertularia neritina</name>
    <dbReference type="NCBI Taxonomy" id="10212"/>
    <lineage>
        <taxon>Eukaryota</taxon>
        <taxon>Metazoa</taxon>
        <taxon>Spiralia</taxon>
        <taxon>Lophotrochozoa</taxon>
        <taxon>Bryozoa</taxon>
        <taxon>Gymnolaemata</taxon>
        <taxon>Cheilostomatida</taxon>
        <taxon>Flustrina</taxon>
        <taxon>Buguloidea</taxon>
        <taxon>Bugulidae</taxon>
        <taxon>Bugula</taxon>
    </lineage>
</organism>
<keyword evidence="2" id="KW-1185">Reference proteome</keyword>
<sequence>MVTNCTTVGADNPRIFQKSVYRFRWVTIQISRNLKYSKQWLNCVKNVVGTVYNSGGCIWLQDCPLQELCHARIFIQHFTT</sequence>
<protein>
    <submittedName>
        <fullName evidence="1">Uncharacterized protein</fullName>
    </submittedName>
</protein>
<accession>A0A7J7KS60</accession>
<proteinExistence type="predicted"/>
<dbReference type="EMBL" id="VXIV02000090">
    <property type="protein sequence ID" value="KAF6041012.1"/>
    <property type="molecule type" value="Genomic_DNA"/>
</dbReference>
<gene>
    <name evidence="1" type="ORF">EB796_000729</name>
</gene>
<comment type="caution">
    <text evidence="1">The sequence shown here is derived from an EMBL/GenBank/DDBJ whole genome shotgun (WGS) entry which is preliminary data.</text>
</comment>